<name>A0AAP5I9E6_9CYAN</name>
<feature type="region of interest" description="Disordered" evidence="1">
    <location>
        <begin position="58"/>
        <end position="80"/>
    </location>
</feature>
<proteinExistence type="predicted"/>
<gene>
    <name evidence="2" type="ORF">G7B40_013720</name>
</gene>
<dbReference type="EMBL" id="JAALHA020000005">
    <property type="protein sequence ID" value="MDR9895618.1"/>
    <property type="molecule type" value="Genomic_DNA"/>
</dbReference>
<evidence type="ECO:0000313" key="3">
    <source>
        <dbReference type="Proteomes" id="UP000667802"/>
    </source>
</evidence>
<dbReference type="RefSeq" id="WP_310833849.1">
    <property type="nucleotide sequence ID" value="NZ_JAALHA020000005.1"/>
</dbReference>
<evidence type="ECO:0000256" key="1">
    <source>
        <dbReference type="SAM" id="MobiDB-lite"/>
    </source>
</evidence>
<accession>A0AAP5I9E6</accession>
<organism evidence="2 3">
    <name type="scientific">Aetokthonos hydrillicola Thurmond2011</name>
    <dbReference type="NCBI Taxonomy" id="2712845"/>
    <lineage>
        <taxon>Bacteria</taxon>
        <taxon>Bacillati</taxon>
        <taxon>Cyanobacteriota</taxon>
        <taxon>Cyanophyceae</taxon>
        <taxon>Nostocales</taxon>
        <taxon>Hapalosiphonaceae</taxon>
        <taxon>Aetokthonos</taxon>
    </lineage>
</organism>
<evidence type="ECO:0000313" key="2">
    <source>
        <dbReference type="EMBL" id="MDR9895618.1"/>
    </source>
</evidence>
<dbReference type="AlphaFoldDB" id="A0AAP5I9E6"/>
<comment type="caution">
    <text evidence="2">The sequence shown here is derived from an EMBL/GenBank/DDBJ whole genome shotgun (WGS) entry which is preliminary data.</text>
</comment>
<sequence length="80" mass="9095">MQIKVYCCVSGCSEFSRWNILDYLFAALMTRSLKPYVCAKHHSLFDDVDISDYDPEVEDNNSCQHPDLKDGASCLPSRDS</sequence>
<dbReference type="Proteomes" id="UP000667802">
    <property type="component" value="Unassembled WGS sequence"/>
</dbReference>
<keyword evidence="3" id="KW-1185">Reference proteome</keyword>
<protein>
    <submittedName>
        <fullName evidence="2">Uncharacterized protein</fullName>
    </submittedName>
</protein>
<reference evidence="3" key="1">
    <citation type="journal article" date="2021" name="Science">
        <title>Hunting the eagle killer: A cyanobacterial neurotoxin causes vacuolar myelinopathy.</title>
        <authorList>
            <person name="Breinlinger S."/>
            <person name="Phillips T.J."/>
            <person name="Haram B.N."/>
            <person name="Mares J."/>
            <person name="Martinez Yerena J.A."/>
            <person name="Hrouzek P."/>
            <person name="Sobotka R."/>
            <person name="Henderson W.M."/>
            <person name="Schmieder P."/>
            <person name="Williams S.M."/>
            <person name="Lauderdale J.D."/>
            <person name="Wilde H.D."/>
            <person name="Gerrin W."/>
            <person name="Kust A."/>
            <person name="Washington J.W."/>
            <person name="Wagner C."/>
            <person name="Geier B."/>
            <person name="Liebeke M."/>
            <person name="Enke H."/>
            <person name="Niedermeyer T.H.J."/>
            <person name="Wilde S.B."/>
        </authorList>
    </citation>
    <scope>NUCLEOTIDE SEQUENCE [LARGE SCALE GENOMIC DNA]</scope>
    <source>
        <strain evidence="3">Thurmond2011</strain>
    </source>
</reference>